<gene>
    <name evidence="1" type="ORF">L5515_018354</name>
</gene>
<reference evidence="1 2" key="1">
    <citation type="submission" date="2022-04" db="EMBL/GenBank/DDBJ databases">
        <title>Chromosome-level reference genomes for two strains of Caenorhabditis briggsae: an improved platform for comparative genomics.</title>
        <authorList>
            <person name="Stevens L."/>
            <person name="Andersen E."/>
        </authorList>
    </citation>
    <scope>NUCLEOTIDE SEQUENCE [LARGE SCALE GENOMIC DNA]</scope>
    <source>
        <strain evidence="1">VX34</strain>
        <tissue evidence="1">Whole-organism</tissue>
    </source>
</reference>
<dbReference type="Pfam" id="PF12078">
    <property type="entry name" value="DUF3557"/>
    <property type="match status" value="1"/>
</dbReference>
<sequence length="660" mass="76050">MFSLPCDGPFGCFDYHGSKLVCIDEGKNLVLVSNTDGTELEQFSLPNSLSKEFYVWVKACYINGRFLLGLLKSHHDKSFHLMTISINPDKTCSIMKHVPTKIISHGLRVEAHRSMSQIVFSICNTKVLIKRPIQRTSDRQSFMKQLRQDVERTNGLNGEVLEKVVEEVIIEEKIDKIQDVAPVDDEKKMIESVLLLVKVESDGDIIPTILSTGRRRYGIKIHRTRSIREFRRTFSTKFMTRWRCLVPVQNTCEPFLWGNNACIISRDNPTCFYLAHTILNPKSGFIASLLHKLSHRFRTHTPVTEPIQSPIRGQGPPPDLLWSNIDILNGMPTFLAMSPETRRIVKWQVSRDVYGHFDWRKTELDIEGPEDTSRILFKLKINKTQYEIVSEEPKMKDETPNQTLNLRSTDYYSNRENREKIVKKFPSNYGKEEASRKAVEYLLGGRNSIRVNIFIINRQSYHYMQPLFGISTMKVRTFRNWDIGLPKLHPLIEGPVKELGFELAHPTDFENPIARTAEQILIWRYTFNQLDTWVEVHGNIPNKDVMIEGFSPVWTNVKIFELIEYWMKTRKAVGSKFCVRRATGGSIDVFLEKTKEQFGGTIVKVEDTDRRMVTEVTAVSIKLDSRSKIVVHETILGSSSLFRLLIKVMADGAEGQNLVY</sequence>
<dbReference type="EMBL" id="CP092625">
    <property type="protein sequence ID" value="UMM42576.1"/>
    <property type="molecule type" value="Genomic_DNA"/>
</dbReference>
<keyword evidence="2" id="KW-1185">Reference proteome</keyword>
<dbReference type="PANTHER" id="PTHR31379">
    <property type="entry name" value="F-BOX C PROTEIN-RELATED-RELATED"/>
    <property type="match status" value="1"/>
</dbReference>
<protein>
    <submittedName>
        <fullName evidence="1">Uncharacterized protein</fullName>
    </submittedName>
</protein>
<name>A0AAE9FGQ1_CAEBR</name>
<dbReference type="InterPro" id="IPR021942">
    <property type="entry name" value="DUF3557"/>
</dbReference>
<evidence type="ECO:0000313" key="1">
    <source>
        <dbReference type="EMBL" id="UMM42576.1"/>
    </source>
</evidence>
<proteinExistence type="predicted"/>
<organism evidence="1 2">
    <name type="scientific">Caenorhabditis briggsae</name>
    <dbReference type="NCBI Taxonomy" id="6238"/>
    <lineage>
        <taxon>Eukaryota</taxon>
        <taxon>Metazoa</taxon>
        <taxon>Ecdysozoa</taxon>
        <taxon>Nematoda</taxon>
        <taxon>Chromadorea</taxon>
        <taxon>Rhabditida</taxon>
        <taxon>Rhabditina</taxon>
        <taxon>Rhabditomorpha</taxon>
        <taxon>Rhabditoidea</taxon>
        <taxon>Rhabditidae</taxon>
        <taxon>Peloderinae</taxon>
        <taxon>Caenorhabditis</taxon>
    </lineage>
</organism>
<evidence type="ECO:0000313" key="2">
    <source>
        <dbReference type="Proteomes" id="UP000829354"/>
    </source>
</evidence>
<dbReference type="Proteomes" id="UP000829354">
    <property type="component" value="Chromosome X"/>
</dbReference>
<accession>A0AAE9FGQ1</accession>
<dbReference type="AlphaFoldDB" id="A0AAE9FGQ1"/>
<dbReference type="PANTHER" id="PTHR31379:SF1">
    <property type="entry name" value="F-BOX C PROTEIN-RELATED"/>
    <property type="match status" value="1"/>
</dbReference>